<dbReference type="InterPro" id="IPR037682">
    <property type="entry name" value="TonB_C"/>
</dbReference>
<dbReference type="PANTHER" id="PTHR33446">
    <property type="entry name" value="PROTEIN TONB-RELATED"/>
    <property type="match status" value="1"/>
</dbReference>
<evidence type="ECO:0000313" key="2">
    <source>
        <dbReference type="EMBL" id="MCC9062935.1"/>
    </source>
</evidence>
<dbReference type="Pfam" id="PF03544">
    <property type="entry name" value="TonB_C"/>
    <property type="match status" value="1"/>
</dbReference>
<reference evidence="2" key="1">
    <citation type="submission" date="2021-11" db="EMBL/GenBank/DDBJ databases">
        <title>Description of novel Flavobacterium species.</title>
        <authorList>
            <person name="Saticioglu I.B."/>
            <person name="Ay H."/>
            <person name="Altun S."/>
            <person name="Duman M."/>
        </authorList>
    </citation>
    <scope>NUCLEOTIDE SEQUENCE</scope>
    <source>
        <strain evidence="2">F-30</strain>
    </source>
</reference>
<comment type="caution">
    <text evidence="2">The sequence shown here is derived from an EMBL/GenBank/DDBJ whole genome shotgun (WGS) entry which is preliminary data.</text>
</comment>
<dbReference type="PANTHER" id="PTHR33446:SF2">
    <property type="entry name" value="PROTEIN TONB"/>
    <property type="match status" value="1"/>
</dbReference>
<dbReference type="SUPFAM" id="SSF82185">
    <property type="entry name" value="Histone H3 K4-specific methyltransferase SET7/9 N-terminal domain"/>
    <property type="match status" value="1"/>
</dbReference>
<accession>A0ABS8MBN2</accession>
<dbReference type="RefSeq" id="WP_230034849.1">
    <property type="nucleotide sequence ID" value="NZ_JAJJMM010000001.1"/>
</dbReference>
<sequence>MKLILRVFIFCIISTKLFSQTATPVGKIVYLDSAWVESTEDNYKYIRIVEDYFSDKKTYILKEYYKSKALKMIGSTTDKDIIKREGQFVYYYENGNKKSTVNYLNNKKTGKEFNWYENGNIKSELEYYTDKNNETNYKLNNYWNDQKEQKIISGNGDLDYKDEYIEEAGRVKDGLRDGIWKGKYLKSQYSFTENHKDGKLVSGITLDSLNIEHPYTVAEQRPTPKKGINSFYSYMKNSIYIPVEARNKAYGKIYMTFVVDKDGRLIEPKILKGIGYGIDEIAIEAIKNAKNWNPGIRRGIPLRVNYSLPITITKNGQ</sequence>
<evidence type="ECO:0000259" key="1">
    <source>
        <dbReference type="Pfam" id="PF03544"/>
    </source>
</evidence>
<dbReference type="SUPFAM" id="SSF74653">
    <property type="entry name" value="TolA/TonB C-terminal domain"/>
    <property type="match status" value="1"/>
</dbReference>
<organism evidence="2 3">
    <name type="scientific">Flavobacterium piscisymbiosum</name>
    <dbReference type="NCBI Taxonomy" id="2893753"/>
    <lineage>
        <taxon>Bacteria</taxon>
        <taxon>Pseudomonadati</taxon>
        <taxon>Bacteroidota</taxon>
        <taxon>Flavobacteriia</taxon>
        <taxon>Flavobacteriales</taxon>
        <taxon>Flavobacteriaceae</taxon>
        <taxon>Flavobacterium</taxon>
    </lineage>
</organism>
<proteinExistence type="predicted"/>
<keyword evidence="3" id="KW-1185">Reference proteome</keyword>
<dbReference type="Proteomes" id="UP001430679">
    <property type="component" value="Unassembled WGS sequence"/>
</dbReference>
<protein>
    <submittedName>
        <fullName evidence="2">Energy transducer TonB</fullName>
    </submittedName>
</protein>
<evidence type="ECO:0000313" key="3">
    <source>
        <dbReference type="Proteomes" id="UP001430679"/>
    </source>
</evidence>
<dbReference type="InterPro" id="IPR051045">
    <property type="entry name" value="TonB-dependent_transducer"/>
</dbReference>
<dbReference type="Gene3D" id="3.90.930.1">
    <property type="match status" value="1"/>
</dbReference>
<gene>
    <name evidence="2" type="ORF">LNP81_08000</name>
</gene>
<dbReference type="Gene3D" id="3.30.1150.10">
    <property type="match status" value="1"/>
</dbReference>
<dbReference type="EMBL" id="JAJJMM010000001">
    <property type="protein sequence ID" value="MCC9062935.1"/>
    <property type="molecule type" value="Genomic_DNA"/>
</dbReference>
<feature type="domain" description="TonB C-terminal" evidence="1">
    <location>
        <begin position="242"/>
        <end position="310"/>
    </location>
</feature>
<name>A0ABS8MBN2_9FLAO</name>